<organism evidence="2 3">
    <name type="scientific">Kipferlia bialata</name>
    <dbReference type="NCBI Taxonomy" id="797122"/>
    <lineage>
        <taxon>Eukaryota</taxon>
        <taxon>Metamonada</taxon>
        <taxon>Carpediemonas-like organisms</taxon>
        <taxon>Kipferlia</taxon>
    </lineage>
</organism>
<evidence type="ECO:0000256" key="1">
    <source>
        <dbReference type="SAM" id="MobiDB-lite"/>
    </source>
</evidence>
<dbReference type="AlphaFoldDB" id="A0A9K3D428"/>
<dbReference type="Proteomes" id="UP000265618">
    <property type="component" value="Unassembled WGS sequence"/>
</dbReference>
<feature type="compositionally biased region" description="Acidic residues" evidence="1">
    <location>
        <begin position="87"/>
        <end position="100"/>
    </location>
</feature>
<feature type="compositionally biased region" description="Basic and acidic residues" evidence="1">
    <location>
        <begin position="62"/>
        <end position="86"/>
    </location>
</feature>
<feature type="non-terminal residue" evidence="2">
    <location>
        <position position="1"/>
    </location>
</feature>
<reference evidence="2 3" key="1">
    <citation type="journal article" date="2018" name="PLoS ONE">
        <title>The draft genome of Kipferlia bialata reveals reductive genome evolution in fornicate parasites.</title>
        <authorList>
            <person name="Tanifuji G."/>
            <person name="Takabayashi S."/>
            <person name="Kume K."/>
            <person name="Takagi M."/>
            <person name="Nakayama T."/>
            <person name="Kamikawa R."/>
            <person name="Inagaki Y."/>
            <person name="Hashimoto T."/>
        </authorList>
    </citation>
    <scope>NUCLEOTIDE SEQUENCE [LARGE SCALE GENOMIC DNA]</scope>
    <source>
        <strain evidence="2">NY0173</strain>
    </source>
</reference>
<name>A0A9K3D428_9EUKA</name>
<accession>A0A9K3D428</accession>
<feature type="compositionally biased region" description="Low complexity" evidence="1">
    <location>
        <begin position="249"/>
        <end position="275"/>
    </location>
</feature>
<gene>
    <name evidence="2" type="ORF">KIPB_010957</name>
</gene>
<evidence type="ECO:0000313" key="2">
    <source>
        <dbReference type="EMBL" id="GIQ88659.1"/>
    </source>
</evidence>
<sequence length="422" mass="45955">YLLDFKTTGAAQSSHLHDDVLSFLLSPSLPFLPGPRFLTSAPGDVDALVLAAGLAITHHTTQQKEREREREARIAEAKERAEREGVSADEGDVEGEEERESEQGMYGKEGSAGGWIKEPQPGHSVGRFFSSLYLWYVSELSRHCGVEAPLSEGWRGAGAGNQTAQAGTVTEADTQLLKRLNAALTVKTSKDLASICRSIGNSLADLDRHPSFRDLNASYESGVRVLDVVGKTYQTLIDLATQFDDISRPARPATPSRPSSSRGTPSRRAPSTPVRTPRRSRLGVLGVQTEAGGKGAAQTPPRTPRTPRATPSRKRSSLASMIATPVREREAAAEREREQAQIPVGTPRTMDAQRAWRQRANRVLIKLTTHFFPSVLLRSPCFLSMPRMPSFETSVSFTSPSSLCRVTNVAPPSTVIMTLLES</sequence>
<evidence type="ECO:0000313" key="3">
    <source>
        <dbReference type="Proteomes" id="UP000265618"/>
    </source>
</evidence>
<comment type="caution">
    <text evidence="2">The sequence shown here is derived from an EMBL/GenBank/DDBJ whole genome shotgun (WGS) entry which is preliminary data.</text>
</comment>
<dbReference type="EMBL" id="BDIP01004269">
    <property type="protein sequence ID" value="GIQ88659.1"/>
    <property type="molecule type" value="Genomic_DNA"/>
</dbReference>
<feature type="region of interest" description="Disordered" evidence="1">
    <location>
        <begin position="247"/>
        <end position="322"/>
    </location>
</feature>
<protein>
    <submittedName>
        <fullName evidence="2">Uncharacterized protein</fullName>
    </submittedName>
</protein>
<feature type="region of interest" description="Disordered" evidence="1">
    <location>
        <begin position="59"/>
        <end position="117"/>
    </location>
</feature>
<keyword evidence="3" id="KW-1185">Reference proteome</keyword>
<proteinExistence type="predicted"/>